<proteinExistence type="predicted"/>
<reference evidence="1" key="1">
    <citation type="journal article" date="2021" name="Proc. Natl. Acad. Sci. U.S.A.">
        <title>Three genomes in the algal genus Volvox reveal the fate of a haploid sex-determining region after a transition to homothallism.</title>
        <authorList>
            <person name="Yamamoto K."/>
            <person name="Hamaji T."/>
            <person name="Kawai-Toyooka H."/>
            <person name="Matsuzaki R."/>
            <person name="Takahashi F."/>
            <person name="Nishimura Y."/>
            <person name="Kawachi M."/>
            <person name="Noguchi H."/>
            <person name="Minakuchi Y."/>
            <person name="Umen J.G."/>
            <person name="Toyoda A."/>
            <person name="Nozaki H."/>
        </authorList>
    </citation>
    <scope>NUCLEOTIDE SEQUENCE</scope>
    <source>
        <strain evidence="1">NIES-3785</strain>
    </source>
</reference>
<evidence type="ECO:0000313" key="2">
    <source>
        <dbReference type="Proteomes" id="UP000722791"/>
    </source>
</evidence>
<accession>A0A8J4G2L3</accession>
<name>A0A8J4G2L3_9CHLO</name>
<dbReference type="EMBL" id="BNCQ01000001">
    <property type="protein sequence ID" value="GIL94147.1"/>
    <property type="molecule type" value="Genomic_DNA"/>
</dbReference>
<feature type="non-terminal residue" evidence="1">
    <location>
        <position position="1"/>
    </location>
</feature>
<protein>
    <submittedName>
        <fullName evidence="1">Uncharacterized protein</fullName>
    </submittedName>
</protein>
<dbReference type="AlphaFoldDB" id="A0A8J4G2L3"/>
<sequence>HTTAEIKAELSKDNKAVILNTMSRTTREELEALPPMCYTRVFPDNLSASSARVNQLRVVVHDGLDEPFVGQLLNGSASQAAIYAEAVRQHRRRNHLVFGHLV</sequence>
<gene>
    <name evidence="1" type="ORF">Vretimale_315</name>
</gene>
<comment type="caution">
    <text evidence="1">The sequence shown here is derived from an EMBL/GenBank/DDBJ whole genome shotgun (WGS) entry which is preliminary data.</text>
</comment>
<organism evidence="1 2">
    <name type="scientific">Volvox reticuliferus</name>
    <dbReference type="NCBI Taxonomy" id="1737510"/>
    <lineage>
        <taxon>Eukaryota</taxon>
        <taxon>Viridiplantae</taxon>
        <taxon>Chlorophyta</taxon>
        <taxon>core chlorophytes</taxon>
        <taxon>Chlorophyceae</taxon>
        <taxon>CS clade</taxon>
        <taxon>Chlamydomonadales</taxon>
        <taxon>Volvocaceae</taxon>
        <taxon>Volvox</taxon>
    </lineage>
</organism>
<evidence type="ECO:0000313" key="1">
    <source>
        <dbReference type="EMBL" id="GIL94147.1"/>
    </source>
</evidence>
<dbReference type="Proteomes" id="UP000722791">
    <property type="component" value="Unassembled WGS sequence"/>
</dbReference>